<evidence type="ECO:0000313" key="3">
    <source>
        <dbReference type="Proteomes" id="UP000295418"/>
    </source>
</evidence>
<dbReference type="Proteomes" id="UP000295418">
    <property type="component" value="Unassembled WGS sequence"/>
</dbReference>
<sequence>MIRLMKADLYRLVHTKGIYIVLLAIIAFVSVSVSAEQVGTMGVNSESALKSLYQGSSTWNMAVALTSASFSSSILIYLFIAFFVVVLGYEFSQRTYKNTLTSGVSRVAFVISKYFTQLLTLFVGTFLYYATTAVLAFFKYGTEGIMVGEVLTDALIAMVSLSFCVSVIFSLATLVLLLTTSNIISVVFIIIYPILIQLTYMLTKWDGLKYFDFYSLAQSIGLSQIGGTELVPYILVSLATITISLIGGAIVIRHKEL</sequence>
<feature type="transmembrane region" description="Helical" evidence="1">
    <location>
        <begin position="183"/>
        <end position="202"/>
    </location>
</feature>
<feature type="transmembrane region" description="Helical" evidence="1">
    <location>
        <begin position="230"/>
        <end position="252"/>
    </location>
</feature>
<dbReference type="OrthoDB" id="3230233at2"/>
<proteinExistence type="predicted"/>
<dbReference type="PANTHER" id="PTHR37305">
    <property type="entry name" value="INTEGRAL MEMBRANE PROTEIN-RELATED"/>
    <property type="match status" value="1"/>
</dbReference>
<keyword evidence="3" id="KW-1185">Reference proteome</keyword>
<feature type="transmembrane region" description="Helical" evidence="1">
    <location>
        <begin position="150"/>
        <end position="176"/>
    </location>
</feature>
<evidence type="ECO:0000256" key="1">
    <source>
        <dbReference type="SAM" id="Phobius"/>
    </source>
</evidence>
<keyword evidence="1" id="KW-0472">Membrane</keyword>
<gene>
    <name evidence="2" type="ORF">E0485_07810</name>
</gene>
<organism evidence="2 3">
    <name type="scientific">Paenibacillus albiflavus</name>
    <dbReference type="NCBI Taxonomy" id="2545760"/>
    <lineage>
        <taxon>Bacteria</taxon>
        <taxon>Bacillati</taxon>
        <taxon>Bacillota</taxon>
        <taxon>Bacilli</taxon>
        <taxon>Bacillales</taxon>
        <taxon>Paenibacillaceae</taxon>
        <taxon>Paenibacillus</taxon>
    </lineage>
</organism>
<keyword evidence="1" id="KW-0812">Transmembrane</keyword>
<reference evidence="2 3" key="1">
    <citation type="submission" date="2019-03" db="EMBL/GenBank/DDBJ databases">
        <authorList>
            <person name="Kim M.K.M."/>
        </authorList>
    </citation>
    <scope>NUCLEOTIDE SEQUENCE [LARGE SCALE GENOMIC DNA]</scope>
    <source>
        <strain evidence="2 3">18JY21-1</strain>
    </source>
</reference>
<dbReference type="EMBL" id="SKFG01000005">
    <property type="protein sequence ID" value="TCZ78400.1"/>
    <property type="molecule type" value="Genomic_DNA"/>
</dbReference>
<dbReference type="AlphaFoldDB" id="A0A4R4EGW3"/>
<dbReference type="RefSeq" id="WP_132417437.1">
    <property type="nucleotide sequence ID" value="NZ_SKFG01000005.1"/>
</dbReference>
<comment type="caution">
    <text evidence="2">The sequence shown here is derived from an EMBL/GenBank/DDBJ whole genome shotgun (WGS) entry which is preliminary data.</text>
</comment>
<dbReference type="PANTHER" id="PTHR37305:SF1">
    <property type="entry name" value="MEMBRANE PROTEIN"/>
    <property type="match status" value="1"/>
</dbReference>
<feature type="transmembrane region" description="Helical" evidence="1">
    <location>
        <begin position="59"/>
        <end position="89"/>
    </location>
</feature>
<feature type="transmembrane region" description="Helical" evidence="1">
    <location>
        <begin position="118"/>
        <end position="138"/>
    </location>
</feature>
<protein>
    <submittedName>
        <fullName evidence="2">Uncharacterized protein</fullName>
    </submittedName>
</protein>
<keyword evidence="1" id="KW-1133">Transmembrane helix</keyword>
<accession>A0A4R4EGW3</accession>
<evidence type="ECO:0000313" key="2">
    <source>
        <dbReference type="EMBL" id="TCZ78400.1"/>
    </source>
</evidence>
<name>A0A4R4EGW3_9BACL</name>